<sequence>MIWGNKCEAFYKNIYDKQNGESFLKNWKENEGGVLKILKEMWEVFLELNEK</sequence>
<dbReference type="Proteomes" id="UP001302978">
    <property type="component" value="Chromosome"/>
</dbReference>
<evidence type="ECO:0000313" key="1">
    <source>
        <dbReference type="EMBL" id="WNY23613.1"/>
    </source>
</evidence>
<keyword evidence="2" id="KW-1185">Reference proteome</keyword>
<accession>A0AA96V213</accession>
<dbReference type="EMBL" id="CP131059">
    <property type="protein sequence ID" value="WNY23613.1"/>
    <property type="molecule type" value="Genomic_DNA"/>
</dbReference>
<evidence type="ECO:0000313" key="2">
    <source>
        <dbReference type="Proteomes" id="UP001302978"/>
    </source>
</evidence>
<dbReference type="AlphaFoldDB" id="A0AA96V213"/>
<organism evidence="1 2">
    <name type="scientific">Methanimicrococcus hongohii</name>
    <dbReference type="NCBI Taxonomy" id="3028295"/>
    <lineage>
        <taxon>Archaea</taxon>
        <taxon>Methanobacteriati</taxon>
        <taxon>Methanobacteriota</taxon>
        <taxon>Stenosarchaea group</taxon>
        <taxon>Methanomicrobia</taxon>
        <taxon>Methanosarcinales</taxon>
        <taxon>Methanosarcinaceae</taxon>
        <taxon>Methanimicrococcus</taxon>
    </lineage>
</organism>
<dbReference type="KEGG" id="mehf:MmiHf6_09220"/>
<reference evidence="1 2" key="1">
    <citation type="submission" date="2023-07" db="EMBL/GenBank/DDBJ databases">
        <title>Closed genoem sequence of Methanomicrococcus sp. Hf6.</title>
        <authorList>
            <person name="Poehlein A."/>
            <person name="Protasov E."/>
            <person name="Platt K."/>
            <person name="Reeh H."/>
            <person name="Daniel R."/>
            <person name="Brune A."/>
        </authorList>
    </citation>
    <scope>NUCLEOTIDE SEQUENCE [LARGE SCALE GENOMIC DNA]</scope>
    <source>
        <strain evidence="1 2">Hf6</strain>
    </source>
</reference>
<protein>
    <submittedName>
        <fullName evidence="1">Uncharacterized protein</fullName>
    </submittedName>
</protein>
<name>A0AA96V213_9EURY</name>
<proteinExistence type="predicted"/>
<gene>
    <name evidence="1" type="ORF">MmiHf6_09220</name>
</gene>